<keyword evidence="5" id="KW-1185">Reference proteome</keyword>
<feature type="transmembrane region" description="Helical" evidence="3">
    <location>
        <begin position="44"/>
        <end position="63"/>
    </location>
</feature>
<feature type="transmembrane region" description="Helical" evidence="3">
    <location>
        <begin position="12"/>
        <end position="32"/>
    </location>
</feature>
<feature type="compositionally biased region" description="Basic and acidic residues" evidence="2">
    <location>
        <begin position="195"/>
        <end position="208"/>
    </location>
</feature>
<accession>A0ABN2PSQ4</accession>
<feature type="coiled-coil region" evidence="1">
    <location>
        <begin position="88"/>
        <end position="122"/>
    </location>
</feature>
<evidence type="ECO:0000256" key="3">
    <source>
        <dbReference type="SAM" id="Phobius"/>
    </source>
</evidence>
<evidence type="ECO:0000313" key="4">
    <source>
        <dbReference type="EMBL" id="GAA1929901.1"/>
    </source>
</evidence>
<protein>
    <recommendedName>
        <fullName evidence="6">Secreted protein</fullName>
    </recommendedName>
</protein>
<evidence type="ECO:0000313" key="5">
    <source>
        <dbReference type="Proteomes" id="UP001501303"/>
    </source>
</evidence>
<sequence>MARGRHRHAPLHRLLIPAAAGGLAVLCALIAWLVGDLGDGTQLALRLLITLVAAAAVTVALLIRRWDLDAGRKVARERAAKAGISWQVEERKAELEEAQELVSALEEKIRDKRGELGRMRTEHADLLRRYAHAESERVKALEGRRQLELEASEPAKALTAHAADHRNAAGAPTRLTYLQAYEALGRLSRNVARQRAEEERKREAESREPYVSSGVPPRRPDGSPAQQHGQGRGRIGGFDFFGTGGDGPASGHGPDSRAGAAGRPAANGSPRR</sequence>
<keyword evidence="3" id="KW-0472">Membrane</keyword>
<evidence type="ECO:0000256" key="2">
    <source>
        <dbReference type="SAM" id="MobiDB-lite"/>
    </source>
</evidence>
<evidence type="ECO:0000256" key="1">
    <source>
        <dbReference type="SAM" id="Coils"/>
    </source>
</evidence>
<keyword evidence="3" id="KW-0812">Transmembrane</keyword>
<dbReference type="EMBL" id="BAAAMJ010000057">
    <property type="protein sequence ID" value="GAA1929901.1"/>
    <property type="molecule type" value="Genomic_DNA"/>
</dbReference>
<organism evidence="4 5">
    <name type="scientific">Streptomyces sodiiphilus</name>
    <dbReference type="NCBI Taxonomy" id="226217"/>
    <lineage>
        <taxon>Bacteria</taxon>
        <taxon>Bacillati</taxon>
        <taxon>Actinomycetota</taxon>
        <taxon>Actinomycetes</taxon>
        <taxon>Kitasatosporales</taxon>
        <taxon>Streptomycetaceae</taxon>
        <taxon>Streptomyces</taxon>
    </lineage>
</organism>
<proteinExistence type="predicted"/>
<keyword evidence="3" id="KW-1133">Transmembrane helix</keyword>
<keyword evidence="1" id="KW-0175">Coiled coil</keyword>
<gene>
    <name evidence="4" type="ORF">GCM10009716_41780</name>
</gene>
<evidence type="ECO:0008006" key="6">
    <source>
        <dbReference type="Google" id="ProtNLM"/>
    </source>
</evidence>
<reference evidence="4 5" key="1">
    <citation type="journal article" date="2019" name="Int. J. Syst. Evol. Microbiol.">
        <title>The Global Catalogue of Microorganisms (GCM) 10K type strain sequencing project: providing services to taxonomists for standard genome sequencing and annotation.</title>
        <authorList>
            <consortium name="The Broad Institute Genomics Platform"/>
            <consortium name="The Broad Institute Genome Sequencing Center for Infectious Disease"/>
            <person name="Wu L."/>
            <person name="Ma J."/>
        </authorList>
    </citation>
    <scope>NUCLEOTIDE SEQUENCE [LARGE SCALE GENOMIC DNA]</scope>
    <source>
        <strain evidence="4 5">JCM 13581</strain>
    </source>
</reference>
<dbReference type="RefSeq" id="WP_344264950.1">
    <property type="nucleotide sequence ID" value="NZ_BAAAMJ010000057.1"/>
</dbReference>
<feature type="region of interest" description="Disordered" evidence="2">
    <location>
        <begin position="195"/>
        <end position="272"/>
    </location>
</feature>
<feature type="compositionally biased region" description="Low complexity" evidence="2">
    <location>
        <begin position="256"/>
        <end position="272"/>
    </location>
</feature>
<name>A0ABN2PSQ4_9ACTN</name>
<comment type="caution">
    <text evidence="4">The sequence shown here is derived from an EMBL/GenBank/DDBJ whole genome shotgun (WGS) entry which is preliminary data.</text>
</comment>
<dbReference type="Proteomes" id="UP001501303">
    <property type="component" value="Unassembled WGS sequence"/>
</dbReference>